<feature type="domain" description="PpiC" evidence="9">
    <location>
        <begin position="253"/>
        <end position="371"/>
    </location>
</feature>
<keyword evidence="2" id="KW-1003">Cell membrane</keyword>
<dbReference type="RefSeq" id="WP_152824232.1">
    <property type="nucleotide sequence ID" value="NZ_WHUT02000002.1"/>
</dbReference>
<evidence type="ECO:0000256" key="2">
    <source>
        <dbReference type="ARBA" id="ARBA00022475"/>
    </source>
</evidence>
<keyword evidence="3 8" id="KW-0812">Transmembrane</keyword>
<dbReference type="PANTHER" id="PTHR47529">
    <property type="entry name" value="PEPTIDYL-PROLYL CIS-TRANS ISOMERASE D"/>
    <property type="match status" value="1"/>
</dbReference>
<accession>A0A8X8GSU4</accession>
<dbReference type="Pfam" id="PF13145">
    <property type="entry name" value="Rotamase_2"/>
    <property type="match status" value="1"/>
</dbReference>
<evidence type="ECO:0000256" key="5">
    <source>
        <dbReference type="ARBA" id="ARBA00023136"/>
    </source>
</evidence>
<keyword evidence="10" id="KW-0413">Isomerase</keyword>
<gene>
    <name evidence="10" type="ORF">GEU84_004930</name>
</gene>
<dbReference type="GO" id="GO:0005886">
    <property type="term" value="C:plasma membrane"/>
    <property type="evidence" value="ECO:0007669"/>
    <property type="project" value="UniProtKB-SubCell"/>
</dbReference>
<evidence type="ECO:0000256" key="6">
    <source>
        <dbReference type="ARBA" id="ARBA00023186"/>
    </source>
</evidence>
<dbReference type="PANTHER" id="PTHR47529:SF1">
    <property type="entry name" value="PERIPLASMIC CHAPERONE PPID"/>
    <property type="match status" value="1"/>
</dbReference>
<dbReference type="InterPro" id="IPR027304">
    <property type="entry name" value="Trigger_fact/SurA_dom_sf"/>
</dbReference>
<keyword evidence="5 8" id="KW-0472">Membrane</keyword>
<dbReference type="SUPFAM" id="SSF109998">
    <property type="entry name" value="Triger factor/SurA peptide-binding domain-like"/>
    <property type="match status" value="1"/>
</dbReference>
<name>A0A8X8GSU4_9RHOB</name>
<organism evidence="10 11">
    <name type="scientific">Fertoeibacter niger</name>
    <dbReference type="NCBI Taxonomy" id="2656921"/>
    <lineage>
        <taxon>Bacteria</taxon>
        <taxon>Pseudomonadati</taxon>
        <taxon>Pseudomonadota</taxon>
        <taxon>Alphaproteobacteria</taxon>
        <taxon>Rhodobacterales</taxon>
        <taxon>Paracoccaceae</taxon>
        <taxon>Fertoeibacter</taxon>
    </lineage>
</organism>
<keyword evidence="4 8" id="KW-1133">Transmembrane helix</keyword>
<dbReference type="EMBL" id="WHUT02000002">
    <property type="protein sequence ID" value="NUB43719.1"/>
    <property type="molecule type" value="Genomic_DNA"/>
</dbReference>
<evidence type="ECO:0000313" key="11">
    <source>
        <dbReference type="Proteomes" id="UP000484076"/>
    </source>
</evidence>
<evidence type="ECO:0000256" key="7">
    <source>
        <dbReference type="ARBA" id="ARBA00038408"/>
    </source>
</evidence>
<feature type="transmembrane region" description="Helical" evidence="8">
    <location>
        <begin position="19"/>
        <end position="37"/>
    </location>
</feature>
<proteinExistence type="inferred from homology"/>
<sequence>MAQNSDEIVRKRKGKGASVVVWVLMAMLVLGLGGFGVTNFGGGLTSIGQVGDRDIDVNTYARALQQEIAAFGAQIGQPVTAEQALALGLDSRVRQQLVATAALDNEADRVGLSAGDARVAEEIAAMRQFQGTAGQFDAETYRLTLQQNNLTPAEFERDLRADVARSLLQGAVAGGFVAPAPLTDTLYAYIAERRGFSLLALAEADLPSPLPEPTPEELKAHYDANIAAFTRPEARRITYAALLPDTLAPTMAVDEAAVRAIYDDRIDEFVQPERRLVERLVFPDEAAAAAAKARIDAGETFEAIVAERGLSLLDIDMGDQSRADLGAAGEAVFALTEPGVVGPLPSDLGPALFRMNAILAAQETPFEDVRDDLVAEFSQDAARRAIGDRVEEIDDMLASGTTLEDLAETAGLELGTLDFTATSDSGMAAYPAFREAAAAVGEGDFPEVITLNDGGLATIRLDEIVPPTPIPLDEATEDVTASWRAEALAKALADRAAAIKAEVEGGASLGAYGIVAVTPEIARDGFVEDAPADLLPAVFQMAEGELRVISGPGFTGLVRLDSIRPGAAEGDDAAALKGAIAGQAEQALAQDALTLFTNALTAEAGIRLDQTAIDAVHAQFR</sequence>
<dbReference type="Pfam" id="PF13624">
    <property type="entry name" value="SurA_N_3"/>
    <property type="match status" value="1"/>
</dbReference>
<comment type="caution">
    <text evidence="10">The sequence shown here is derived from an EMBL/GenBank/DDBJ whole genome shotgun (WGS) entry which is preliminary data.</text>
</comment>
<keyword evidence="11" id="KW-1185">Reference proteome</keyword>
<evidence type="ECO:0000256" key="4">
    <source>
        <dbReference type="ARBA" id="ARBA00022989"/>
    </source>
</evidence>
<dbReference type="InterPro" id="IPR052029">
    <property type="entry name" value="PpiD_chaperone"/>
</dbReference>
<reference evidence="10" key="1">
    <citation type="submission" date="2020-05" db="EMBL/GenBank/DDBJ databases">
        <title>Fertoebacter nigrum gen. nov., sp. nov., a new member of the family Rhodobacteraceae.</title>
        <authorList>
            <person name="Szuroczki S."/>
            <person name="Abbaszade G."/>
            <person name="Buni D."/>
            <person name="Schumann P."/>
            <person name="Toth E."/>
        </authorList>
    </citation>
    <scope>NUCLEOTIDE SEQUENCE</scope>
    <source>
        <strain evidence="10">RG-N-1a</strain>
    </source>
</reference>
<dbReference type="InterPro" id="IPR000297">
    <property type="entry name" value="PPIase_PpiC"/>
</dbReference>
<evidence type="ECO:0000313" key="10">
    <source>
        <dbReference type="EMBL" id="NUB43719.1"/>
    </source>
</evidence>
<comment type="subcellular location">
    <subcellularLocation>
        <location evidence="1">Cell membrane</location>
        <topology evidence="1">Single-pass type II membrane protein</topology>
    </subcellularLocation>
</comment>
<dbReference type="Gene3D" id="1.10.4030.10">
    <property type="entry name" value="Porin chaperone SurA, peptide-binding domain"/>
    <property type="match status" value="1"/>
</dbReference>
<dbReference type="AlphaFoldDB" id="A0A8X8GSU4"/>
<evidence type="ECO:0000259" key="9">
    <source>
        <dbReference type="Pfam" id="PF13145"/>
    </source>
</evidence>
<protein>
    <submittedName>
        <fullName evidence="10">Peptidyl-prolyl cis-trans isomerase</fullName>
    </submittedName>
</protein>
<evidence type="ECO:0000256" key="3">
    <source>
        <dbReference type="ARBA" id="ARBA00022692"/>
    </source>
</evidence>
<comment type="similarity">
    <text evidence="7">Belongs to the PpiD chaperone family.</text>
</comment>
<evidence type="ECO:0000256" key="1">
    <source>
        <dbReference type="ARBA" id="ARBA00004401"/>
    </source>
</evidence>
<evidence type="ECO:0000256" key="8">
    <source>
        <dbReference type="SAM" id="Phobius"/>
    </source>
</evidence>
<keyword evidence="6" id="KW-0143">Chaperone</keyword>
<dbReference type="GO" id="GO:0003755">
    <property type="term" value="F:peptidyl-prolyl cis-trans isomerase activity"/>
    <property type="evidence" value="ECO:0007669"/>
    <property type="project" value="InterPro"/>
</dbReference>
<dbReference type="Proteomes" id="UP000484076">
    <property type="component" value="Unassembled WGS sequence"/>
</dbReference>